<dbReference type="GO" id="GO:0016832">
    <property type="term" value="F:aldehyde-lyase activity"/>
    <property type="evidence" value="ECO:0007669"/>
    <property type="project" value="InterPro"/>
</dbReference>
<dbReference type="SUPFAM" id="SSF52518">
    <property type="entry name" value="Thiamin diphosphate-binding fold (THDP-binding)"/>
    <property type="match status" value="2"/>
</dbReference>
<dbReference type="Proteomes" id="UP000001056">
    <property type="component" value="Unassembled WGS sequence"/>
</dbReference>
<proteinExistence type="predicted"/>
<reference evidence="3" key="1">
    <citation type="journal article" date="2015" name="Genome Announc.">
        <title>Draft genome sequence of the cellulolytic fungus Chaetomium globosum.</title>
        <authorList>
            <person name="Cuomo C.A."/>
            <person name="Untereiner W.A."/>
            <person name="Ma L.-J."/>
            <person name="Grabherr M."/>
            <person name="Birren B.W."/>
        </authorList>
    </citation>
    <scope>NUCLEOTIDE SEQUENCE [LARGE SCALE GENOMIC DNA]</scope>
    <source>
        <strain evidence="3">ATCC 6205 / CBS 148.51 / DSM 1962 / NBRC 6347 / NRRL 1970</strain>
    </source>
</reference>
<dbReference type="InParanoid" id="Q2HI40"/>
<dbReference type="InterPro" id="IPR019789">
    <property type="entry name" value="Xul5P/Fru6P_PKetolase_ThDP_BS"/>
</dbReference>
<gene>
    <name evidence="2" type="ORF">CHGG_00114</name>
</gene>
<dbReference type="InterPro" id="IPR018970">
    <property type="entry name" value="Xul5P/Fru6P_PKetolase_N"/>
</dbReference>
<feature type="domain" description="Xylulose 5-phosphate/Fructose 6-phosphate phosphoketolase N-terminal" evidence="1">
    <location>
        <begin position="39"/>
        <end position="335"/>
    </location>
</feature>
<dbReference type="GeneID" id="4388058"/>
<dbReference type="Gene3D" id="3.40.50.970">
    <property type="match status" value="2"/>
</dbReference>
<dbReference type="InterPro" id="IPR029061">
    <property type="entry name" value="THDP-binding"/>
</dbReference>
<dbReference type="AlphaFoldDB" id="Q2HI40"/>
<dbReference type="InterPro" id="IPR005593">
    <property type="entry name" value="Xul5P/Fru6P_PKetolase"/>
</dbReference>
<dbReference type="RefSeq" id="XP_001219335.1">
    <property type="nucleotide sequence ID" value="XM_001219334.1"/>
</dbReference>
<dbReference type="PROSITE" id="PS60003">
    <property type="entry name" value="PHOSPHOKETOLASE_2"/>
    <property type="match status" value="1"/>
</dbReference>
<dbReference type="STRING" id="306901.Q2HI40"/>
<evidence type="ECO:0000313" key="3">
    <source>
        <dbReference type="Proteomes" id="UP000001056"/>
    </source>
</evidence>
<dbReference type="VEuPathDB" id="FungiDB:CHGG_00114"/>
<dbReference type="Pfam" id="PF09364">
    <property type="entry name" value="XFP_N"/>
    <property type="match status" value="1"/>
</dbReference>
<dbReference type="PANTHER" id="PTHR31273">
    <property type="entry name" value="PHOSPHOKETOLASE-RELATED"/>
    <property type="match status" value="1"/>
</dbReference>
<dbReference type="EMBL" id="CH408029">
    <property type="protein sequence ID" value="EAQ91879.1"/>
    <property type="molecule type" value="Genomic_DNA"/>
</dbReference>
<dbReference type="OrthoDB" id="2532903at2759"/>
<accession>Q2HI40</accession>
<protein>
    <recommendedName>
        <fullName evidence="1">Xylulose 5-phosphate/Fructose 6-phosphate phosphoketolase N-terminal domain-containing protein</fullName>
    </recommendedName>
</protein>
<name>Q2HI40_CHAGB</name>
<dbReference type="InterPro" id="IPR019790">
    <property type="entry name" value="Xul5P/Fru6P_PKetolase_CS"/>
</dbReference>
<dbReference type="SMR" id="Q2HI40"/>
<evidence type="ECO:0000259" key="1">
    <source>
        <dbReference type="Pfam" id="PF09364"/>
    </source>
</evidence>
<organism evidence="2 3">
    <name type="scientific">Chaetomium globosum (strain ATCC 6205 / CBS 148.51 / DSM 1962 / NBRC 6347 / NRRL 1970)</name>
    <name type="common">Soil fungus</name>
    <dbReference type="NCBI Taxonomy" id="306901"/>
    <lineage>
        <taxon>Eukaryota</taxon>
        <taxon>Fungi</taxon>
        <taxon>Dikarya</taxon>
        <taxon>Ascomycota</taxon>
        <taxon>Pezizomycotina</taxon>
        <taxon>Sordariomycetes</taxon>
        <taxon>Sordariomycetidae</taxon>
        <taxon>Sordariales</taxon>
        <taxon>Chaetomiaceae</taxon>
        <taxon>Chaetomium</taxon>
    </lineage>
</organism>
<dbReference type="PROSITE" id="PS60002">
    <property type="entry name" value="PHOSPHOKETOLASE_1"/>
    <property type="match status" value="1"/>
</dbReference>
<dbReference type="eggNOG" id="ENOG502QUUF">
    <property type="taxonomic scope" value="Eukaryota"/>
</dbReference>
<dbReference type="OMA" id="QGWMQAS"/>
<dbReference type="PANTHER" id="PTHR31273:SF1">
    <property type="entry name" value="PHOSPHOKETOLASE-RELATED"/>
    <property type="match status" value="1"/>
</dbReference>
<dbReference type="HOGENOM" id="CLU_013954_0_0_1"/>
<dbReference type="GO" id="GO:0005975">
    <property type="term" value="P:carbohydrate metabolic process"/>
    <property type="evidence" value="ECO:0007669"/>
    <property type="project" value="InterPro"/>
</dbReference>
<keyword evidence="3" id="KW-1185">Reference proteome</keyword>
<evidence type="ECO:0000313" key="2">
    <source>
        <dbReference type="EMBL" id="EAQ91879.1"/>
    </source>
</evidence>
<dbReference type="Pfam" id="PF03894">
    <property type="entry name" value="XFP"/>
    <property type="match status" value="1"/>
</dbReference>
<sequence length="529" mass="58758">MPSKQIPIANPPPLAFPSPRQCPGTFCKAQGETSIGRRHWGTCPGLILVWSHLNLLIRNHDLDMIYVVGPGHGAPAALAALWLEGSLERFYPDEYGCNAEGLKNLITRFSVPGGFPSHINAETPGAIHEGGELGYALAVSFGAVMDNPDLIVTCVVGDGEAETGPTATAWHAIKYLDPRESGAVIPILHANGFKISERTIFGCMDDKEIVSLFSGYGYQVLVVENLDNIDDELQNALEWAVSEIKKIQKAARSGEPIAKPRWPMLVLRTPKARFIPASMERAGSDKEQLKALDDWLSSYKIGELIKDGKPTKTVLDVMPHTNEKKLGQHKATYNPYVGLKAVDWQYFGAKKGTSQSCMKLTGKLLDKVFQENPQTIRLFSPDELESNKLDALLEHTQRNFQWDQYSRANGGRVIEVLSEHNCQGFMQGYTLTGRTAIFPSYESFLGIVHTMMVQYSKFVKIAREVKWRGDLPSINYIETSTWARQEHNGFSHQNPSFIGAVLNIKPEAARVPVLSPTTNRAPPFRNWVN</sequence>